<dbReference type="PANTHER" id="PTHR46173">
    <property type="entry name" value="CCA TRNA NUCLEOTIDYLTRANSFERASE 1, MITOCHONDRIAL"/>
    <property type="match status" value="1"/>
</dbReference>
<keyword evidence="3" id="KW-0819">tRNA processing</keyword>
<sequence>MTQIAHLIDLVPEDVLGICRRLRERGKRGWIVGGCVRDLLRGEPAKDWDVATDARPEEVMAAFRKVIPTGIQHGTVTVMVRGVPYEVTTLRGDGTYSDGRRPDRVEFVDDITADLARRDFTMNAIALDPVDGHLIDPFGGQRDLEAKIIRAVGDPAERFAEDGLRVLRAARFAATLEGALDPETERAMGTARSHQTFRCVSAERVRDEWLKAMRARRPSVAFEIMRRTELLGITCPEMMESVGCEQNRWHAYDVWGHAMACLDACTPEPILRVAALMHDIGKPRTREFSEKTRDYTFYEHERVGAEMAEPILSRLRFSNDERARIVALIRHHLICYDDSWTDAAVRRWLRRVTPALAPDLYEIGVADALGKGREVTEDIATIGRLRARVEAMLAAGAALSAKDLAVNGSVLMKELGIPPSRLVGEILERLVELVTEEPEANTPERLLAAARELVAAKGAGAQGS</sequence>
<keyword evidence="5" id="KW-0479">Metal-binding</keyword>
<dbReference type="PROSITE" id="PS51831">
    <property type="entry name" value="HD"/>
    <property type="match status" value="1"/>
</dbReference>
<accession>A0A4P2QHZ8</accession>
<keyword evidence="8" id="KW-0694">RNA-binding</keyword>
<dbReference type="GO" id="GO:0000049">
    <property type="term" value="F:tRNA binding"/>
    <property type="evidence" value="ECO:0007669"/>
    <property type="project" value="TreeGrafter"/>
</dbReference>
<dbReference type="InterPro" id="IPR006674">
    <property type="entry name" value="HD_domain"/>
</dbReference>
<comment type="cofactor">
    <cofactor evidence="1">
        <name>Mg(2+)</name>
        <dbReference type="ChEBI" id="CHEBI:18420"/>
    </cofactor>
</comment>
<evidence type="ECO:0000256" key="8">
    <source>
        <dbReference type="RuleBase" id="RU003953"/>
    </source>
</evidence>
<proteinExistence type="inferred from homology"/>
<dbReference type="SUPFAM" id="SSF81301">
    <property type="entry name" value="Nucleotidyltransferase"/>
    <property type="match status" value="1"/>
</dbReference>
<keyword evidence="6" id="KW-0547">Nucleotide-binding</keyword>
<dbReference type="PANTHER" id="PTHR46173:SF1">
    <property type="entry name" value="CCA TRNA NUCLEOTIDYLTRANSFERASE 1, MITOCHONDRIAL"/>
    <property type="match status" value="1"/>
</dbReference>
<dbReference type="RefSeq" id="WP_129573674.1">
    <property type="nucleotide sequence ID" value="NZ_CP012672.1"/>
</dbReference>
<evidence type="ECO:0000256" key="1">
    <source>
        <dbReference type="ARBA" id="ARBA00001946"/>
    </source>
</evidence>
<dbReference type="GO" id="GO:0008033">
    <property type="term" value="P:tRNA processing"/>
    <property type="evidence" value="ECO:0007669"/>
    <property type="project" value="UniProtKB-KW"/>
</dbReference>
<evidence type="ECO:0000259" key="9">
    <source>
        <dbReference type="PROSITE" id="PS51831"/>
    </source>
</evidence>
<dbReference type="InterPro" id="IPR043519">
    <property type="entry name" value="NT_sf"/>
</dbReference>
<comment type="similarity">
    <text evidence="8">Belongs to the tRNA nucleotidyltransferase/poly(A) polymerase family.</text>
</comment>
<dbReference type="Pfam" id="PF12627">
    <property type="entry name" value="PolyA_pol_RNAbd"/>
    <property type="match status" value="1"/>
</dbReference>
<dbReference type="CDD" id="cd05398">
    <property type="entry name" value="NT_ClassII-CCAase"/>
    <property type="match status" value="1"/>
</dbReference>
<dbReference type="Pfam" id="PF01743">
    <property type="entry name" value="PolyA_pol"/>
    <property type="match status" value="1"/>
</dbReference>
<evidence type="ECO:0000256" key="2">
    <source>
        <dbReference type="ARBA" id="ARBA00022679"/>
    </source>
</evidence>
<evidence type="ECO:0000313" key="10">
    <source>
        <dbReference type="EMBL" id="AUX29520.1"/>
    </source>
</evidence>
<gene>
    <name evidence="10" type="ORF">SOCE836_016100</name>
</gene>
<evidence type="ECO:0000256" key="7">
    <source>
        <dbReference type="ARBA" id="ARBA00022842"/>
    </source>
</evidence>
<dbReference type="NCBIfam" id="TIGR00277">
    <property type="entry name" value="HDIG"/>
    <property type="match status" value="1"/>
</dbReference>
<organism evidence="10 11">
    <name type="scientific">Sorangium cellulosum</name>
    <name type="common">Polyangium cellulosum</name>
    <dbReference type="NCBI Taxonomy" id="56"/>
    <lineage>
        <taxon>Bacteria</taxon>
        <taxon>Pseudomonadati</taxon>
        <taxon>Myxococcota</taxon>
        <taxon>Polyangia</taxon>
        <taxon>Polyangiales</taxon>
        <taxon>Polyangiaceae</taxon>
        <taxon>Sorangium</taxon>
    </lineage>
</organism>
<dbReference type="GO" id="GO:0000166">
    <property type="term" value="F:nucleotide binding"/>
    <property type="evidence" value="ECO:0007669"/>
    <property type="project" value="UniProtKB-KW"/>
</dbReference>
<feature type="domain" description="HD" evidence="9">
    <location>
        <begin position="247"/>
        <end position="355"/>
    </location>
</feature>
<dbReference type="EMBL" id="CP012672">
    <property type="protein sequence ID" value="AUX29520.1"/>
    <property type="molecule type" value="Genomic_DNA"/>
</dbReference>
<dbReference type="CDD" id="cd00077">
    <property type="entry name" value="HDc"/>
    <property type="match status" value="1"/>
</dbReference>
<dbReference type="Pfam" id="PF01966">
    <property type="entry name" value="HD"/>
    <property type="match status" value="1"/>
</dbReference>
<evidence type="ECO:0000256" key="4">
    <source>
        <dbReference type="ARBA" id="ARBA00022695"/>
    </source>
</evidence>
<dbReference type="InterPro" id="IPR002646">
    <property type="entry name" value="PolA_pol_head_dom"/>
</dbReference>
<dbReference type="InterPro" id="IPR050264">
    <property type="entry name" value="Bact_CCA-adding_enz_type3_sf"/>
</dbReference>
<dbReference type="InterPro" id="IPR003607">
    <property type="entry name" value="HD/PDEase_dom"/>
</dbReference>
<reference evidence="10 11" key="1">
    <citation type="submission" date="2015-09" db="EMBL/GenBank/DDBJ databases">
        <title>Sorangium comparison.</title>
        <authorList>
            <person name="Zaburannyi N."/>
            <person name="Bunk B."/>
            <person name="Overmann J."/>
            <person name="Mueller R."/>
        </authorList>
    </citation>
    <scope>NUCLEOTIDE SEQUENCE [LARGE SCALE GENOMIC DNA]</scope>
    <source>
        <strain evidence="10 11">So ce836</strain>
    </source>
</reference>
<dbReference type="AlphaFoldDB" id="A0A4P2QHZ8"/>
<keyword evidence="4" id="KW-0548">Nucleotidyltransferase</keyword>
<dbReference type="SUPFAM" id="SSF81891">
    <property type="entry name" value="Poly A polymerase C-terminal region-like"/>
    <property type="match status" value="1"/>
</dbReference>
<dbReference type="InterPro" id="IPR032828">
    <property type="entry name" value="PolyA_RNA-bd"/>
</dbReference>
<evidence type="ECO:0000313" key="11">
    <source>
        <dbReference type="Proteomes" id="UP000295497"/>
    </source>
</evidence>
<evidence type="ECO:0000256" key="3">
    <source>
        <dbReference type="ARBA" id="ARBA00022694"/>
    </source>
</evidence>
<dbReference type="GO" id="GO:0046872">
    <property type="term" value="F:metal ion binding"/>
    <property type="evidence" value="ECO:0007669"/>
    <property type="project" value="UniProtKB-KW"/>
</dbReference>
<dbReference type="Gene3D" id="3.30.460.10">
    <property type="entry name" value="Beta Polymerase, domain 2"/>
    <property type="match status" value="1"/>
</dbReference>
<dbReference type="Gene3D" id="1.10.246.80">
    <property type="match status" value="1"/>
</dbReference>
<dbReference type="GO" id="GO:0016779">
    <property type="term" value="F:nucleotidyltransferase activity"/>
    <property type="evidence" value="ECO:0007669"/>
    <property type="project" value="UniProtKB-KW"/>
</dbReference>
<evidence type="ECO:0000256" key="5">
    <source>
        <dbReference type="ARBA" id="ARBA00022723"/>
    </source>
</evidence>
<keyword evidence="2 8" id="KW-0808">Transferase</keyword>
<keyword evidence="7" id="KW-0460">Magnesium</keyword>
<protein>
    <recommendedName>
        <fullName evidence="9">HD domain-containing protein</fullName>
    </recommendedName>
</protein>
<dbReference type="Proteomes" id="UP000295497">
    <property type="component" value="Chromosome"/>
</dbReference>
<dbReference type="InterPro" id="IPR006675">
    <property type="entry name" value="HDIG_dom"/>
</dbReference>
<evidence type="ECO:0000256" key="6">
    <source>
        <dbReference type="ARBA" id="ARBA00022741"/>
    </source>
</evidence>
<dbReference type="Gene3D" id="1.10.3090.10">
    <property type="entry name" value="cca-adding enzyme, domain 2"/>
    <property type="match status" value="1"/>
</dbReference>
<name>A0A4P2QHZ8_SORCE</name>